<feature type="active site" description="Charge relay system" evidence="1">
    <location>
        <position position="303"/>
    </location>
</feature>
<dbReference type="AlphaFoldDB" id="A0A1B1YDH2"/>
<dbReference type="PANTHER" id="PTHR40111">
    <property type="entry name" value="CEPHALOSPORIN-C DEACETYLASE"/>
    <property type="match status" value="1"/>
</dbReference>
<dbReference type="InterPro" id="IPR039069">
    <property type="entry name" value="CE7"/>
</dbReference>
<sequence length="320" mass="36103">MAVFEMPLEQLKNYTGTNPKPKDFDEYWQRALDEMNATDPNVEIIPADFKSPVAECYHLYFTGVKGARIYAKLMKPRNNDGPMPAILNFHGYSGNSGDWYNYLGYVASGFTIAAMDCRGQGGLSEDRGGVLGNTLQGHIIRGLDDPDPDNLLFRNIFLDTAMLAKIVMNLPYVDRNRIGATGGSQGGGLTIACAALVPEIKRLVPVYPFLSDYKRVWDMDLAKDAYLELSQYFRRFDPLHLREEDIFTKLGYIDIQHLADRIQGEVLMATGLMDTVCPPSTQFAVYNKIKSKKDIVIYPDYGHEYLPGFEDIKYQFMLGL</sequence>
<feature type="active site" description="Charge relay system" evidence="1">
    <location>
        <position position="274"/>
    </location>
</feature>
<accession>A0A1B1YDH2</accession>
<dbReference type="EMBL" id="CP014672">
    <property type="protein sequence ID" value="ANW98805.1"/>
    <property type="molecule type" value="Genomic_DNA"/>
</dbReference>
<organism evidence="4 5">
    <name type="scientific">Thermoclostridium stercorarium subsp. thermolacticum DSM 2910</name>
    <dbReference type="NCBI Taxonomy" id="1121336"/>
    <lineage>
        <taxon>Bacteria</taxon>
        <taxon>Bacillati</taxon>
        <taxon>Bacillota</taxon>
        <taxon>Clostridia</taxon>
        <taxon>Eubacteriales</taxon>
        <taxon>Oscillospiraceae</taxon>
        <taxon>Thermoclostridium</taxon>
    </lineage>
</organism>
<dbReference type="InterPro" id="IPR008391">
    <property type="entry name" value="AXE1_dom"/>
</dbReference>
<evidence type="ECO:0000259" key="3">
    <source>
        <dbReference type="Pfam" id="PF05448"/>
    </source>
</evidence>
<dbReference type="Gene3D" id="3.40.50.1820">
    <property type="entry name" value="alpha/beta hydrolase"/>
    <property type="match status" value="1"/>
</dbReference>
<protein>
    <submittedName>
        <fullName evidence="4">Acetylesterase</fullName>
    </submittedName>
</protein>
<dbReference type="GO" id="GO:0052689">
    <property type="term" value="F:carboxylic ester hydrolase activity"/>
    <property type="evidence" value="ECO:0007669"/>
    <property type="project" value="TreeGrafter"/>
</dbReference>
<dbReference type="Pfam" id="PF05448">
    <property type="entry name" value="AXE1"/>
    <property type="match status" value="1"/>
</dbReference>
<evidence type="ECO:0000313" key="4">
    <source>
        <dbReference type="EMBL" id="ANW98805.1"/>
    </source>
</evidence>
<dbReference type="OrthoDB" id="9770528at2"/>
<evidence type="ECO:0000313" key="5">
    <source>
        <dbReference type="Proteomes" id="UP000092971"/>
    </source>
</evidence>
<evidence type="ECO:0000256" key="1">
    <source>
        <dbReference type="PIRSR" id="PIRSR639069-1"/>
    </source>
</evidence>
<dbReference type="GO" id="GO:0005976">
    <property type="term" value="P:polysaccharide metabolic process"/>
    <property type="evidence" value="ECO:0007669"/>
    <property type="project" value="TreeGrafter"/>
</dbReference>
<dbReference type="Proteomes" id="UP000092971">
    <property type="component" value="Chromosome"/>
</dbReference>
<dbReference type="PANTHER" id="PTHR40111:SF1">
    <property type="entry name" value="CEPHALOSPORIN-C DEACETYLASE"/>
    <property type="match status" value="1"/>
</dbReference>
<feature type="binding site" evidence="2">
    <location>
        <position position="92"/>
    </location>
    <ligand>
        <name>substrate</name>
    </ligand>
</feature>
<name>A0A1B1YDH2_THEST</name>
<feature type="active site" description="Nucleophile" evidence="1">
    <location>
        <position position="184"/>
    </location>
</feature>
<dbReference type="InterPro" id="IPR029058">
    <property type="entry name" value="AB_hydrolase_fold"/>
</dbReference>
<dbReference type="SUPFAM" id="SSF53474">
    <property type="entry name" value="alpha/beta-Hydrolases"/>
    <property type="match status" value="1"/>
</dbReference>
<gene>
    <name evidence="4" type="ORF">CSTERTH_07085</name>
</gene>
<proteinExistence type="predicted"/>
<feature type="domain" description="Acetyl xylan esterase" evidence="3">
    <location>
        <begin position="1"/>
        <end position="317"/>
    </location>
</feature>
<dbReference type="RefSeq" id="WP_015359119.1">
    <property type="nucleotide sequence ID" value="NZ_CP014672.1"/>
</dbReference>
<evidence type="ECO:0000256" key="2">
    <source>
        <dbReference type="PIRSR" id="PIRSR639069-2"/>
    </source>
</evidence>
<reference evidence="4 5" key="1">
    <citation type="submission" date="2016-02" db="EMBL/GenBank/DDBJ databases">
        <title>Comparison of Clostridium stercorarium subspecies using comparative genomics and transcriptomics.</title>
        <authorList>
            <person name="Schellenberg J."/>
            <person name="Thallinger G."/>
            <person name="Levin D.B."/>
            <person name="Zhang X."/>
            <person name="Alvare G."/>
            <person name="Fristensky B."/>
            <person name="Sparling R."/>
        </authorList>
    </citation>
    <scope>NUCLEOTIDE SEQUENCE [LARGE SCALE GENOMIC DNA]</scope>
    <source>
        <strain evidence="4 5">DSM 2910</strain>
    </source>
</reference>